<protein>
    <submittedName>
        <fullName evidence="3">Uncharacterized protein</fullName>
    </submittedName>
</protein>
<gene>
    <name evidence="3" type="ORF">Hsar01_01222</name>
</gene>
<evidence type="ECO:0000256" key="2">
    <source>
        <dbReference type="SAM" id="Phobius"/>
    </source>
</evidence>
<evidence type="ECO:0000256" key="1">
    <source>
        <dbReference type="SAM" id="MobiDB-lite"/>
    </source>
</evidence>
<keyword evidence="2" id="KW-0812">Transmembrane</keyword>
<dbReference type="Proteomes" id="UP001476282">
    <property type="component" value="Unassembled WGS sequence"/>
</dbReference>
<dbReference type="EMBL" id="BAABRI010000006">
    <property type="protein sequence ID" value="GAA5482007.1"/>
    <property type="molecule type" value="Genomic_DNA"/>
</dbReference>
<feature type="region of interest" description="Disordered" evidence="1">
    <location>
        <begin position="75"/>
        <end position="103"/>
    </location>
</feature>
<evidence type="ECO:0000313" key="3">
    <source>
        <dbReference type="EMBL" id="GAA5482007.1"/>
    </source>
</evidence>
<accession>A0ABP9UKU0</accession>
<comment type="caution">
    <text evidence="3">The sequence shown here is derived from an EMBL/GenBank/DDBJ whole genome shotgun (WGS) entry which is preliminary data.</text>
</comment>
<proteinExistence type="predicted"/>
<keyword evidence="2" id="KW-0472">Membrane</keyword>
<keyword evidence="2" id="KW-1133">Transmembrane helix</keyword>
<reference evidence="3 4" key="1">
    <citation type="submission" date="2024-02" db="EMBL/GenBank/DDBJ databases">
        <title>Haloferula sargassicola NBRC 104335.</title>
        <authorList>
            <person name="Ichikawa N."/>
            <person name="Katano-Makiyama Y."/>
            <person name="Hidaka K."/>
        </authorList>
    </citation>
    <scope>NUCLEOTIDE SEQUENCE [LARGE SCALE GENOMIC DNA]</scope>
    <source>
        <strain evidence="3 4">NBRC 104335</strain>
    </source>
</reference>
<evidence type="ECO:0000313" key="4">
    <source>
        <dbReference type="Proteomes" id="UP001476282"/>
    </source>
</evidence>
<name>A0ABP9UKU0_9BACT</name>
<feature type="transmembrane region" description="Helical" evidence="2">
    <location>
        <begin position="45"/>
        <end position="63"/>
    </location>
</feature>
<organism evidence="3 4">
    <name type="scientific">Haloferula sargassicola</name>
    <dbReference type="NCBI Taxonomy" id="490096"/>
    <lineage>
        <taxon>Bacteria</taxon>
        <taxon>Pseudomonadati</taxon>
        <taxon>Verrucomicrobiota</taxon>
        <taxon>Verrucomicrobiia</taxon>
        <taxon>Verrucomicrobiales</taxon>
        <taxon>Verrucomicrobiaceae</taxon>
        <taxon>Haloferula</taxon>
    </lineage>
</organism>
<sequence>MQPATMSFLNSSSGGQFFGKLQVGIELAARVRETRLMRPTMKIRSLSAFVAVFFLGYVLRGAMDSRDLPARELGKRTSAEAPVNEAVETAPRGAGGPWVRERRSSPRYSLSGRQLEAVLTMGMSDPVILFREMGLSEAQIRDLEAGNPAHGLEEKLHAIERRHAAPGSGPDGPVVMIRAFPQDRRNWIESVEERVRMVVDDERSPLLARALIARAGLLESGLFRREIRFIESETGRLDVSERSFDEDGSFYREDYHKCTPDDIERWADLLPRKSQK</sequence>
<keyword evidence="4" id="KW-1185">Reference proteome</keyword>